<proteinExistence type="predicted"/>
<dbReference type="Gramene" id="LPERR07G16520.1">
    <property type="protein sequence ID" value="LPERR07G16520.1"/>
    <property type="gene ID" value="LPERR07G16520"/>
</dbReference>
<dbReference type="HOGENOM" id="CLU_115588_0_0_1"/>
<organism evidence="3 4">
    <name type="scientific">Leersia perrieri</name>
    <dbReference type="NCBI Taxonomy" id="77586"/>
    <lineage>
        <taxon>Eukaryota</taxon>
        <taxon>Viridiplantae</taxon>
        <taxon>Streptophyta</taxon>
        <taxon>Embryophyta</taxon>
        <taxon>Tracheophyta</taxon>
        <taxon>Spermatophyta</taxon>
        <taxon>Magnoliopsida</taxon>
        <taxon>Liliopsida</taxon>
        <taxon>Poales</taxon>
        <taxon>Poaceae</taxon>
        <taxon>BOP clade</taxon>
        <taxon>Oryzoideae</taxon>
        <taxon>Oryzeae</taxon>
        <taxon>Oryzinae</taxon>
        <taxon>Leersia</taxon>
    </lineage>
</organism>
<dbReference type="eggNOG" id="ENOG502S7F8">
    <property type="taxonomic scope" value="Eukaryota"/>
</dbReference>
<dbReference type="Proteomes" id="UP000032180">
    <property type="component" value="Chromosome 7"/>
</dbReference>
<feature type="transmembrane region" description="Helical" evidence="2">
    <location>
        <begin position="118"/>
        <end position="142"/>
    </location>
</feature>
<dbReference type="PANTHER" id="PTHR37716">
    <property type="entry name" value="OS07G0568900 PROTEIN"/>
    <property type="match status" value="1"/>
</dbReference>
<feature type="region of interest" description="Disordered" evidence="1">
    <location>
        <begin position="77"/>
        <end position="96"/>
    </location>
</feature>
<evidence type="ECO:0000256" key="2">
    <source>
        <dbReference type="SAM" id="Phobius"/>
    </source>
</evidence>
<keyword evidence="2" id="KW-0472">Membrane</keyword>
<dbReference type="EnsemblPlants" id="LPERR07G16520.1">
    <property type="protein sequence ID" value="LPERR07G16520.1"/>
    <property type="gene ID" value="LPERR07G16520"/>
</dbReference>
<dbReference type="GO" id="GO:0009535">
    <property type="term" value="C:chloroplast thylakoid membrane"/>
    <property type="evidence" value="ECO:0007669"/>
    <property type="project" value="TreeGrafter"/>
</dbReference>
<evidence type="ECO:0000313" key="4">
    <source>
        <dbReference type="Proteomes" id="UP000032180"/>
    </source>
</evidence>
<name>A0A0D9X0I3_9ORYZ</name>
<reference evidence="3 4" key="1">
    <citation type="submission" date="2012-08" db="EMBL/GenBank/DDBJ databases">
        <title>Oryza genome evolution.</title>
        <authorList>
            <person name="Wing R.A."/>
        </authorList>
    </citation>
    <scope>NUCLEOTIDE SEQUENCE</scope>
</reference>
<reference evidence="3" key="3">
    <citation type="submission" date="2015-04" db="UniProtKB">
        <authorList>
            <consortium name="EnsemblPlants"/>
        </authorList>
    </citation>
    <scope>IDENTIFICATION</scope>
</reference>
<evidence type="ECO:0000256" key="1">
    <source>
        <dbReference type="SAM" id="MobiDB-lite"/>
    </source>
</evidence>
<keyword evidence="2" id="KW-0812">Transmembrane</keyword>
<protein>
    <submittedName>
        <fullName evidence="3">Uncharacterized protein</fullName>
    </submittedName>
</protein>
<keyword evidence="2" id="KW-1133">Transmembrane helix</keyword>
<accession>A0A0D9X0I3</accession>
<reference evidence="4" key="2">
    <citation type="submission" date="2013-12" db="EMBL/GenBank/DDBJ databases">
        <authorList>
            <person name="Yu Y."/>
            <person name="Lee S."/>
            <person name="de Baynast K."/>
            <person name="Wissotski M."/>
            <person name="Liu L."/>
            <person name="Talag J."/>
            <person name="Goicoechea J."/>
            <person name="Angelova A."/>
            <person name="Jetty R."/>
            <person name="Kudrna D."/>
            <person name="Golser W."/>
            <person name="Rivera L."/>
            <person name="Zhang J."/>
            <person name="Wing R."/>
        </authorList>
    </citation>
    <scope>NUCLEOTIDE SEQUENCE</scope>
</reference>
<evidence type="ECO:0000313" key="3">
    <source>
        <dbReference type="EnsemblPlants" id="LPERR07G16520.1"/>
    </source>
</evidence>
<sequence>MQLRIVLPFPAIAIGGGGVSFLVDPPRPVRGSSRRRRPCYDLVAFSSSENGAGTGAEGGEARAEEALRRLAELDSQLEGLSQPRTRPPAPPPPPDPYMDRDMITRRGSIDELPEFSPAYVTFSTLALVILTIFTNVMFNLYIKPSIDGVDQPQMYRCISGDDDKVGCKCTLLFLCENWEPQDRNSEVPLYAVNILGAINAGMNELSTMAV</sequence>
<feature type="transmembrane region" description="Helical" evidence="2">
    <location>
        <begin position="5"/>
        <end position="23"/>
    </location>
</feature>
<feature type="compositionally biased region" description="Pro residues" evidence="1">
    <location>
        <begin position="85"/>
        <end position="96"/>
    </location>
</feature>
<dbReference type="AlphaFoldDB" id="A0A0D9X0I3"/>
<keyword evidence="4" id="KW-1185">Reference proteome</keyword>
<dbReference type="PANTHER" id="PTHR37716:SF1">
    <property type="entry name" value="OS07G0568900 PROTEIN"/>
    <property type="match status" value="1"/>
</dbReference>